<accession>A0A918IZ89</accession>
<sequence>MLGPDQPGFLGSVDRADGLGRLVEGRIRRVDLDAGQKRGDVGACGKGVHQFLLDQVADHAFGLRPQHIQRPGGIGCEAGCLQRHQTDLGAVAMGHDDLVIARKVGQCRRRDADIGVLRLGRHRLCFGVQF</sequence>
<protein>
    <submittedName>
        <fullName evidence="1">Uncharacterized protein</fullName>
    </submittedName>
</protein>
<keyword evidence="2" id="KW-1185">Reference proteome</keyword>
<reference evidence="1" key="2">
    <citation type="submission" date="2020-09" db="EMBL/GenBank/DDBJ databases">
        <authorList>
            <person name="Sun Q."/>
            <person name="Kim S."/>
        </authorList>
    </citation>
    <scope>NUCLEOTIDE SEQUENCE</scope>
    <source>
        <strain evidence="1">KCTC 23714</strain>
    </source>
</reference>
<evidence type="ECO:0000313" key="2">
    <source>
        <dbReference type="Proteomes" id="UP000628984"/>
    </source>
</evidence>
<evidence type="ECO:0000313" key="1">
    <source>
        <dbReference type="EMBL" id="GGW39521.1"/>
    </source>
</evidence>
<dbReference type="Proteomes" id="UP000628984">
    <property type="component" value="Unassembled WGS sequence"/>
</dbReference>
<dbReference type="EMBL" id="BMYQ01000011">
    <property type="protein sequence ID" value="GGW39521.1"/>
    <property type="molecule type" value="Genomic_DNA"/>
</dbReference>
<dbReference type="AlphaFoldDB" id="A0A918IZ89"/>
<proteinExistence type="predicted"/>
<name>A0A918IZ89_9RHOB</name>
<gene>
    <name evidence="1" type="ORF">GCM10011452_29760</name>
</gene>
<reference evidence="1" key="1">
    <citation type="journal article" date="2014" name="Int. J. Syst. Evol. Microbiol.">
        <title>Complete genome sequence of Corynebacterium casei LMG S-19264T (=DSM 44701T), isolated from a smear-ripened cheese.</title>
        <authorList>
            <consortium name="US DOE Joint Genome Institute (JGI-PGF)"/>
            <person name="Walter F."/>
            <person name="Albersmeier A."/>
            <person name="Kalinowski J."/>
            <person name="Ruckert C."/>
        </authorList>
    </citation>
    <scope>NUCLEOTIDE SEQUENCE</scope>
    <source>
        <strain evidence="1">KCTC 23714</strain>
    </source>
</reference>
<organism evidence="1 2">
    <name type="scientific">Gemmobacter lanyuensis</name>
    <dbReference type="NCBI Taxonomy" id="1054497"/>
    <lineage>
        <taxon>Bacteria</taxon>
        <taxon>Pseudomonadati</taxon>
        <taxon>Pseudomonadota</taxon>
        <taxon>Alphaproteobacteria</taxon>
        <taxon>Rhodobacterales</taxon>
        <taxon>Paracoccaceae</taxon>
        <taxon>Gemmobacter</taxon>
    </lineage>
</organism>
<comment type="caution">
    <text evidence="1">The sequence shown here is derived from an EMBL/GenBank/DDBJ whole genome shotgun (WGS) entry which is preliminary data.</text>
</comment>